<dbReference type="Proteomes" id="UP000663860">
    <property type="component" value="Unassembled WGS sequence"/>
</dbReference>
<evidence type="ECO:0000313" key="2">
    <source>
        <dbReference type="Proteomes" id="UP000663860"/>
    </source>
</evidence>
<dbReference type="EMBL" id="CAJNOE010000275">
    <property type="protein sequence ID" value="CAF1111739.1"/>
    <property type="molecule type" value="Genomic_DNA"/>
</dbReference>
<protein>
    <submittedName>
        <fullName evidence="1">Uncharacterized protein</fullName>
    </submittedName>
</protein>
<gene>
    <name evidence="1" type="ORF">IZO911_LOCUS23628</name>
</gene>
<proteinExistence type="predicted"/>
<sequence length="103" mass="11748">MENKTEEPIFTFESIVIQQIQSVQSGRCNQDLTESIEPFNELAVYYAQMAIKGLNLNQQHHPLLNACHSLASTLHEGVTWNSTHLRLYSIISTLSSFKTIFNH</sequence>
<comment type="caution">
    <text evidence="1">The sequence shown here is derived from an EMBL/GenBank/DDBJ whole genome shotgun (WGS) entry which is preliminary data.</text>
</comment>
<evidence type="ECO:0000313" key="1">
    <source>
        <dbReference type="EMBL" id="CAF1111739.1"/>
    </source>
</evidence>
<reference evidence="1" key="1">
    <citation type="submission" date="2021-02" db="EMBL/GenBank/DDBJ databases">
        <authorList>
            <person name="Nowell W R."/>
        </authorList>
    </citation>
    <scope>NUCLEOTIDE SEQUENCE</scope>
</reference>
<organism evidence="1 2">
    <name type="scientific">Adineta steineri</name>
    <dbReference type="NCBI Taxonomy" id="433720"/>
    <lineage>
        <taxon>Eukaryota</taxon>
        <taxon>Metazoa</taxon>
        <taxon>Spiralia</taxon>
        <taxon>Gnathifera</taxon>
        <taxon>Rotifera</taxon>
        <taxon>Eurotatoria</taxon>
        <taxon>Bdelloidea</taxon>
        <taxon>Adinetida</taxon>
        <taxon>Adinetidae</taxon>
        <taxon>Adineta</taxon>
    </lineage>
</organism>
<accession>A0A814PW71</accession>
<dbReference type="AlphaFoldDB" id="A0A814PW71"/>
<name>A0A814PW71_9BILA</name>